<dbReference type="AlphaFoldDB" id="A0A6A6NN08"/>
<evidence type="ECO:0000256" key="2">
    <source>
        <dbReference type="ARBA" id="ARBA00007884"/>
    </source>
</evidence>
<comment type="subcellular location">
    <subcellularLocation>
        <location evidence="1">Mitochondrion</location>
    </subcellularLocation>
</comment>
<evidence type="ECO:0000256" key="3">
    <source>
        <dbReference type="ARBA" id="ARBA00023128"/>
    </source>
</evidence>
<dbReference type="GO" id="GO:0006120">
    <property type="term" value="P:mitochondrial electron transport, NADH to ubiquinone"/>
    <property type="evidence" value="ECO:0007669"/>
    <property type="project" value="TreeGrafter"/>
</dbReference>
<feature type="domain" description="NADH:ubiquinone oxidoreductase intermediate-associated protein 30" evidence="5">
    <location>
        <begin position="45"/>
        <end position="229"/>
    </location>
</feature>
<keyword evidence="3" id="KW-0496">Mitochondrion</keyword>
<evidence type="ECO:0000256" key="1">
    <source>
        <dbReference type="ARBA" id="ARBA00004173"/>
    </source>
</evidence>
<dbReference type="GO" id="GO:0010257">
    <property type="term" value="P:NADH dehydrogenase complex assembly"/>
    <property type="evidence" value="ECO:0007669"/>
    <property type="project" value="TreeGrafter"/>
</dbReference>
<organism evidence="6 7">
    <name type="scientific">Lineolata rhizophorae</name>
    <dbReference type="NCBI Taxonomy" id="578093"/>
    <lineage>
        <taxon>Eukaryota</taxon>
        <taxon>Fungi</taxon>
        <taxon>Dikarya</taxon>
        <taxon>Ascomycota</taxon>
        <taxon>Pezizomycotina</taxon>
        <taxon>Dothideomycetes</taxon>
        <taxon>Dothideomycetes incertae sedis</taxon>
        <taxon>Lineolatales</taxon>
        <taxon>Lineolataceae</taxon>
        <taxon>Lineolata</taxon>
    </lineage>
</organism>
<sequence>MRPTPRLLRRPGFVRRSLDEFLRLSNVAVNLEGLREATKPYHLVSFDSPASIDRCKTMSDRDIGGFSTAHLDFVPGGSASTRDTHHDADAPPHARFHGRISTQLPASSPQVQRTGYAAWRTLDRGASLWGRLLWDTSPYRYLALHVKSDGRAYFVNVQTDSVVPTDIHQHRLFAQRPGEWETVLIPWDDFVRTNYGRVVEPRHEMLRQKVRTVGIGSTDRVVGPFELRVAGIWATNGLEKERGETGEVEKIRGEQVRWTPE</sequence>
<comment type="similarity">
    <text evidence="2">Belongs to the CIA30 family.</text>
</comment>
<gene>
    <name evidence="6" type="ORF">BDY21DRAFT_388276</name>
</gene>
<protein>
    <submittedName>
        <fullName evidence="6">Complex I intermediate-associated protein 30</fullName>
    </submittedName>
</protein>
<name>A0A6A6NN08_9PEZI</name>
<dbReference type="GO" id="GO:0005739">
    <property type="term" value="C:mitochondrion"/>
    <property type="evidence" value="ECO:0007669"/>
    <property type="project" value="UniProtKB-SubCell"/>
</dbReference>
<dbReference type="PANTHER" id="PTHR13194:SF18">
    <property type="entry name" value="COMPLEX I INTERMEDIATE-ASSOCIATED PROTEIN 30, MITOCHONDRIAL"/>
    <property type="match status" value="1"/>
</dbReference>
<dbReference type="GO" id="GO:0051082">
    <property type="term" value="F:unfolded protein binding"/>
    <property type="evidence" value="ECO:0007669"/>
    <property type="project" value="TreeGrafter"/>
</dbReference>
<dbReference type="OrthoDB" id="42561at2759"/>
<evidence type="ECO:0000313" key="7">
    <source>
        <dbReference type="Proteomes" id="UP000799766"/>
    </source>
</evidence>
<keyword evidence="4" id="KW-0143">Chaperone</keyword>
<dbReference type="Proteomes" id="UP000799766">
    <property type="component" value="Unassembled WGS sequence"/>
</dbReference>
<dbReference type="EMBL" id="MU001700">
    <property type="protein sequence ID" value="KAF2453029.1"/>
    <property type="molecule type" value="Genomic_DNA"/>
</dbReference>
<dbReference type="PANTHER" id="PTHR13194">
    <property type="entry name" value="COMPLEX I INTERMEDIATE-ASSOCIATED PROTEIN 30"/>
    <property type="match status" value="1"/>
</dbReference>
<reference evidence="6" key="1">
    <citation type="journal article" date="2020" name="Stud. Mycol.">
        <title>101 Dothideomycetes genomes: a test case for predicting lifestyles and emergence of pathogens.</title>
        <authorList>
            <person name="Haridas S."/>
            <person name="Albert R."/>
            <person name="Binder M."/>
            <person name="Bloem J."/>
            <person name="Labutti K."/>
            <person name="Salamov A."/>
            <person name="Andreopoulos B."/>
            <person name="Baker S."/>
            <person name="Barry K."/>
            <person name="Bills G."/>
            <person name="Bluhm B."/>
            <person name="Cannon C."/>
            <person name="Castanera R."/>
            <person name="Culley D."/>
            <person name="Daum C."/>
            <person name="Ezra D."/>
            <person name="Gonzalez J."/>
            <person name="Henrissat B."/>
            <person name="Kuo A."/>
            <person name="Liang C."/>
            <person name="Lipzen A."/>
            <person name="Lutzoni F."/>
            <person name="Magnuson J."/>
            <person name="Mondo S."/>
            <person name="Nolan M."/>
            <person name="Ohm R."/>
            <person name="Pangilinan J."/>
            <person name="Park H.-J."/>
            <person name="Ramirez L."/>
            <person name="Alfaro M."/>
            <person name="Sun H."/>
            <person name="Tritt A."/>
            <person name="Yoshinaga Y."/>
            <person name="Zwiers L.-H."/>
            <person name="Turgeon B."/>
            <person name="Goodwin S."/>
            <person name="Spatafora J."/>
            <person name="Crous P."/>
            <person name="Grigoriev I."/>
        </authorList>
    </citation>
    <scope>NUCLEOTIDE SEQUENCE</scope>
    <source>
        <strain evidence="6">ATCC 16933</strain>
    </source>
</reference>
<evidence type="ECO:0000313" key="6">
    <source>
        <dbReference type="EMBL" id="KAF2453029.1"/>
    </source>
</evidence>
<dbReference type="InterPro" id="IPR039131">
    <property type="entry name" value="NDUFAF1"/>
</dbReference>
<accession>A0A6A6NN08</accession>
<evidence type="ECO:0000259" key="5">
    <source>
        <dbReference type="Pfam" id="PF08547"/>
    </source>
</evidence>
<dbReference type="InterPro" id="IPR008979">
    <property type="entry name" value="Galactose-bd-like_sf"/>
</dbReference>
<proteinExistence type="inferred from homology"/>
<dbReference type="InterPro" id="IPR013857">
    <property type="entry name" value="NADH-UbQ_OxRdtase-assoc_prot30"/>
</dbReference>
<evidence type="ECO:0000256" key="4">
    <source>
        <dbReference type="ARBA" id="ARBA00023186"/>
    </source>
</evidence>
<keyword evidence="7" id="KW-1185">Reference proteome</keyword>
<dbReference type="Pfam" id="PF08547">
    <property type="entry name" value="CIA30"/>
    <property type="match status" value="1"/>
</dbReference>
<dbReference type="SUPFAM" id="SSF49785">
    <property type="entry name" value="Galactose-binding domain-like"/>
    <property type="match status" value="1"/>
</dbReference>